<proteinExistence type="predicted"/>
<protein>
    <submittedName>
        <fullName evidence="3">Uncharacterized protein</fullName>
    </submittedName>
</protein>
<evidence type="ECO:0000313" key="4">
    <source>
        <dbReference type="Proteomes" id="UP001381693"/>
    </source>
</evidence>
<keyword evidence="2" id="KW-0472">Membrane</keyword>
<sequence length="116" mass="13226">MAQSWVGQHSIHIFQVYSFYISSPLVSLALWSNTSRSPKNNEHKVEELGFTFTLPADLVETECIVRVMRTEYDHYSKFARSFDAPVAPESLGELLEEDIPEEDPPPPPDEEPTEET</sequence>
<gene>
    <name evidence="3" type="ORF">SK128_010494</name>
</gene>
<evidence type="ECO:0000256" key="1">
    <source>
        <dbReference type="SAM" id="MobiDB-lite"/>
    </source>
</evidence>
<organism evidence="3 4">
    <name type="scientific">Halocaridina rubra</name>
    <name type="common">Hawaiian red shrimp</name>
    <dbReference type="NCBI Taxonomy" id="373956"/>
    <lineage>
        <taxon>Eukaryota</taxon>
        <taxon>Metazoa</taxon>
        <taxon>Ecdysozoa</taxon>
        <taxon>Arthropoda</taxon>
        <taxon>Crustacea</taxon>
        <taxon>Multicrustacea</taxon>
        <taxon>Malacostraca</taxon>
        <taxon>Eumalacostraca</taxon>
        <taxon>Eucarida</taxon>
        <taxon>Decapoda</taxon>
        <taxon>Pleocyemata</taxon>
        <taxon>Caridea</taxon>
        <taxon>Atyoidea</taxon>
        <taxon>Atyidae</taxon>
        <taxon>Halocaridina</taxon>
    </lineage>
</organism>
<comment type="caution">
    <text evidence="3">The sequence shown here is derived from an EMBL/GenBank/DDBJ whole genome shotgun (WGS) entry which is preliminary data.</text>
</comment>
<dbReference type="EMBL" id="JAXCGZ010000238">
    <property type="protein sequence ID" value="KAK7086352.1"/>
    <property type="molecule type" value="Genomic_DNA"/>
</dbReference>
<dbReference type="Proteomes" id="UP001381693">
    <property type="component" value="Unassembled WGS sequence"/>
</dbReference>
<feature type="transmembrane region" description="Helical" evidence="2">
    <location>
        <begin position="12"/>
        <end position="31"/>
    </location>
</feature>
<accession>A0AAN9AGA7</accession>
<feature type="region of interest" description="Disordered" evidence="1">
    <location>
        <begin position="90"/>
        <end position="116"/>
    </location>
</feature>
<keyword evidence="4" id="KW-1185">Reference proteome</keyword>
<name>A0AAN9AGA7_HALRR</name>
<evidence type="ECO:0000256" key="2">
    <source>
        <dbReference type="SAM" id="Phobius"/>
    </source>
</evidence>
<dbReference type="AlphaFoldDB" id="A0AAN9AGA7"/>
<reference evidence="3 4" key="1">
    <citation type="submission" date="2023-11" db="EMBL/GenBank/DDBJ databases">
        <title>Halocaridina rubra genome assembly.</title>
        <authorList>
            <person name="Smith C."/>
        </authorList>
    </citation>
    <scope>NUCLEOTIDE SEQUENCE [LARGE SCALE GENOMIC DNA]</scope>
    <source>
        <strain evidence="3">EP-1</strain>
        <tissue evidence="3">Whole</tissue>
    </source>
</reference>
<keyword evidence="2" id="KW-0812">Transmembrane</keyword>
<feature type="compositionally biased region" description="Acidic residues" evidence="1">
    <location>
        <begin position="94"/>
        <end position="116"/>
    </location>
</feature>
<keyword evidence="2" id="KW-1133">Transmembrane helix</keyword>
<evidence type="ECO:0000313" key="3">
    <source>
        <dbReference type="EMBL" id="KAK7086352.1"/>
    </source>
</evidence>